<dbReference type="AlphaFoldDB" id="A0AAV0RUY6"/>
<feature type="compositionally biased region" description="Low complexity" evidence="1">
    <location>
        <begin position="43"/>
        <end position="52"/>
    </location>
</feature>
<organism evidence="2 3">
    <name type="scientific">Linum tenue</name>
    <dbReference type="NCBI Taxonomy" id="586396"/>
    <lineage>
        <taxon>Eukaryota</taxon>
        <taxon>Viridiplantae</taxon>
        <taxon>Streptophyta</taxon>
        <taxon>Embryophyta</taxon>
        <taxon>Tracheophyta</taxon>
        <taxon>Spermatophyta</taxon>
        <taxon>Magnoliopsida</taxon>
        <taxon>eudicotyledons</taxon>
        <taxon>Gunneridae</taxon>
        <taxon>Pentapetalae</taxon>
        <taxon>rosids</taxon>
        <taxon>fabids</taxon>
        <taxon>Malpighiales</taxon>
        <taxon>Linaceae</taxon>
        <taxon>Linum</taxon>
    </lineage>
</organism>
<evidence type="ECO:0000313" key="3">
    <source>
        <dbReference type="Proteomes" id="UP001154282"/>
    </source>
</evidence>
<reference evidence="2" key="1">
    <citation type="submission" date="2022-08" db="EMBL/GenBank/DDBJ databases">
        <authorList>
            <person name="Gutierrez-Valencia J."/>
        </authorList>
    </citation>
    <scope>NUCLEOTIDE SEQUENCE</scope>
</reference>
<accession>A0AAV0RUY6</accession>
<dbReference type="Proteomes" id="UP001154282">
    <property type="component" value="Unassembled WGS sequence"/>
</dbReference>
<proteinExistence type="predicted"/>
<keyword evidence="3" id="KW-1185">Reference proteome</keyword>
<protein>
    <submittedName>
        <fullName evidence="2">Uncharacterized protein</fullName>
    </submittedName>
</protein>
<evidence type="ECO:0000313" key="2">
    <source>
        <dbReference type="EMBL" id="CAI0570671.1"/>
    </source>
</evidence>
<comment type="caution">
    <text evidence="2">The sequence shown here is derived from an EMBL/GenBank/DDBJ whole genome shotgun (WGS) entry which is preliminary data.</text>
</comment>
<name>A0AAV0RUY6_9ROSI</name>
<evidence type="ECO:0000256" key="1">
    <source>
        <dbReference type="SAM" id="MobiDB-lite"/>
    </source>
</evidence>
<feature type="region of interest" description="Disordered" evidence="1">
    <location>
        <begin position="1"/>
        <end position="126"/>
    </location>
</feature>
<dbReference type="EMBL" id="CAMGYJ010000011">
    <property type="protein sequence ID" value="CAI0570671.1"/>
    <property type="molecule type" value="Genomic_DNA"/>
</dbReference>
<gene>
    <name evidence="2" type="ORF">LITE_LOCUS50099</name>
</gene>
<sequence>MEPNPPFLPMAGSNLQQRNRTEGDPNRPQAKPAQRLHLPTHRQLVLPNPHHPQQQHHLRRNPAGNRPPHQPPAARASPKLNLRHHPAEPLCLLQSHHVASRQQRLVRRDPDTTLQSHEPPAAPSGN</sequence>